<evidence type="ECO:0000259" key="5">
    <source>
        <dbReference type="Pfam" id="PF00389"/>
    </source>
</evidence>
<dbReference type="InParanoid" id="A0A165EVS6"/>
<comment type="similarity">
    <text evidence="1 4">Belongs to the D-isomer specific 2-hydroxyacid dehydrogenase family.</text>
</comment>
<dbReference type="GO" id="GO:0051287">
    <property type="term" value="F:NAD binding"/>
    <property type="evidence" value="ECO:0007669"/>
    <property type="project" value="InterPro"/>
</dbReference>
<dbReference type="PANTHER" id="PTHR43026">
    <property type="entry name" value="2-HYDROXYACID DEHYDROGENASE HOMOLOG 1-RELATED"/>
    <property type="match status" value="1"/>
</dbReference>
<keyword evidence="3" id="KW-0520">NAD</keyword>
<dbReference type="STRING" id="1314781.A0A165EVS6"/>
<dbReference type="InterPro" id="IPR029753">
    <property type="entry name" value="D-isomer_DH_CS"/>
</dbReference>
<dbReference type="PANTHER" id="PTHR43026:SF1">
    <property type="entry name" value="2-HYDROXYACID DEHYDROGENASE HOMOLOG 1-RELATED"/>
    <property type="match status" value="1"/>
</dbReference>
<dbReference type="AlphaFoldDB" id="A0A165EVS6"/>
<gene>
    <name evidence="7" type="ORF">EXIGLDRAFT_679590</name>
</gene>
<evidence type="ECO:0000259" key="6">
    <source>
        <dbReference type="Pfam" id="PF02826"/>
    </source>
</evidence>
<dbReference type="Gene3D" id="3.40.50.720">
    <property type="entry name" value="NAD(P)-binding Rossmann-like Domain"/>
    <property type="match status" value="2"/>
</dbReference>
<dbReference type="PROSITE" id="PS00670">
    <property type="entry name" value="D_2_HYDROXYACID_DH_2"/>
    <property type="match status" value="1"/>
</dbReference>
<dbReference type="GO" id="GO:0016616">
    <property type="term" value="F:oxidoreductase activity, acting on the CH-OH group of donors, NAD or NADP as acceptor"/>
    <property type="evidence" value="ECO:0007669"/>
    <property type="project" value="InterPro"/>
</dbReference>
<protein>
    <recommendedName>
        <fullName evidence="9">D-lactate dehydrogenase</fullName>
    </recommendedName>
</protein>
<dbReference type="OrthoDB" id="298012at2759"/>
<feature type="domain" description="D-isomer specific 2-hydroxyacid dehydrogenase NAD-binding" evidence="6">
    <location>
        <begin position="114"/>
        <end position="303"/>
    </location>
</feature>
<dbReference type="Pfam" id="PF00389">
    <property type="entry name" value="2-Hacid_dh"/>
    <property type="match status" value="1"/>
</dbReference>
<dbReference type="Pfam" id="PF02826">
    <property type="entry name" value="2-Hacid_dh_C"/>
    <property type="match status" value="1"/>
</dbReference>
<dbReference type="InterPro" id="IPR036291">
    <property type="entry name" value="NAD(P)-bd_dom_sf"/>
</dbReference>
<dbReference type="InterPro" id="IPR006139">
    <property type="entry name" value="D-isomer_2_OHA_DH_cat_dom"/>
</dbReference>
<accession>A0A165EVS6</accession>
<evidence type="ECO:0000256" key="1">
    <source>
        <dbReference type="ARBA" id="ARBA00005854"/>
    </source>
</evidence>
<keyword evidence="2 4" id="KW-0560">Oxidoreductase</keyword>
<evidence type="ECO:0008006" key="9">
    <source>
        <dbReference type="Google" id="ProtNLM"/>
    </source>
</evidence>
<evidence type="ECO:0000313" key="7">
    <source>
        <dbReference type="EMBL" id="KZV87795.1"/>
    </source>
</evidence>
<name>A0A165EVS6_EXIGL</name>
<dbReference type="InterPro" id="IPR006140">
    <property type="entry name" value="D-isomer_DH_NAD-bd"/>
</dbReference>
<reference evidence="7 8" key="1">
    <citation type="journal article" date="2016" name="Mol. Biol. Evol.">
        <title>Comparative Genomics of Early-Diverging Mushroom-Forming Fungi Provides Insights into the Origins of Lignocellulose Decay Capabilities.</title>
        <authorList>
            <person name="Nagy L.G."/>
            <person name="Riley R."/>
            <person name="Tritt A."/>
            <person name="Adam C."/>
            <person name="Daum C."/>
            <person name="Floudas D."/>
            <person name="Sun H."/>
            <person name="Yadav J.S."/>
            <person name="Pangilinan J."/>
            <person name="Larsson K.H."/>
            <person name="Matsuura K."/>
            <person name="Barry K."/>
            <person name="Labutti K."/>
            <person name="Kuo R."/>
            <person name="Ohm R.A."/>
            <person name="Bhattacharya S.S."/>
            <person name="Shirouzu T."/>
            <person name="Yoshinaga Y."/>
            <person name="Martin F.M."/>
            <person name="Grigoriev I.V."/>
            <person name="Hibbett D.S."/>
        </authorList>
    </citation>
    <scope>NUCLEOTIDE SEQUENCE [LARGE SCALE GENOMIC DNA]</scope>
    <source>
        <strain evidence="7 8">HHB12029</strain>
    </source>
</reference>
<evidence type="ECO:0000313" key="8">
    <source>
        <dbReference type="Proteomes" id="UP000077266"/>
    </source>
</evidence>
<sequence length="336" mass="36606">MKLAFFSAKKYDIDSFTAAQDSDPAFKAVEISYLEPGLDERTAILADGADAVCAFVNDRLDAPTLTELKRLNISFVALRCAGFNNVDLSTAKELGIHVVRVPAYSPEAVAEFAVGLMLTVIRKYHKAYFRVRDGNFTLSGLEGFNLQNRTVGLVGTGKIGVCVGRILSLGFQARVIAFDPYPDPSAAQYGITYVPTLDELLSQSDIISLHCPLMPSTRRIIDERALRVMKPGAVLINTSRGPLIDTKALVKVLKDNHLRAVALDVYDGEEGYFFRDASDSVIQDDLLSRLLSFHNVIVTGHQAFLTQEALHGIAETTLGNLVTLAKGEESPNAVKA</sequence>
<dbReference type="Proteomes" id="UP000077266">
    <property type="component" value="Unassembled WGS sequence"/>
</dbReference>
<keyword evidence="8" id="KW-1185">Reference proteome</keyword>
<dbReference type="SUPFAM" id="SSF51735">
    <property type="entry name" value="NAD(P)-binding Rossmann-fold domains"/>
    <property type="match status" value="1"/>
</dbReference>
<evidence type="ECO:0000256" key="2">
    <source>
        <dbReference type="ARBA" id="ARBA00023002"/>
    </source>
</evidence>
<proteinExistence type="inferred from homology"/>
<evidence type="ECO:0000256" key="4">
    <source>
        <dbReference type="RuleBase" id="RU003719"/>
    </source>
</evidence>
<dbReference type="InterPro" id="IPR058205">
    <property type="entry name" value="D-LDH-like"/>
</dbReference>
<evidence type="ECO:0000256" key="3">
    <source>
        <dbReference type="ARBA" id="ARBA00023027"/>
    </source>
</evidence>
<dbReference type="FunCoup" id="A0A165EVS6">
    <property type="interactions" value="30"/>
</dbReference>
<organism evidence="7 8">
    <name type="scientific">Exidia glandulosa HHB12029</name>
    <dbReference type="NCBI Taxonomy" id="1314781"/>
    <lineage>
        <taxon>Eukaryota</taxon>
        <taxon>Fungi</taxon>
        <taxon>Dikarya</taxon>
        <taxon>Basidiomycota</taxon>
        <taxon>Agaricomycotina</taxon>
        <taxon>Agaricomycetes</taxon>
        <taxon>Auriculariales</taxon>
        <taxon>Exidiaceae</taxon>
        <taxon>Exidia</taxon>
    </lineage>
</organism>
<dbReference type="SUPFAM" id="SSF52283">
    <property type="entry name" value="Formate/glycerate dehydrogenase catalytic domain-like"/>
    <property type="match status" value="1"/>
</dbReference>
<feature type="domain" description="D-isomer specific 2-hydroxyacid dehydrogenase catalytic" evidence="5">
    <location>
        <begin position="19"/>
        <end position="335"/>
    </location>
</feature>
<dbReference type="CDD" id="cd12183">
    <property type="entry name" value="LDH_like_2"/>
    <property type="match status" value="1"/>
</dbReference>
<dbReference type="PROSITE" id="PS00671">
    <property type="entry name" value="D_2_HYDROXYACID_DH_3"/>
    <property type="match status" value="1"/>
</dbReference>
<dbReference type="EMBL" id="KV426115">
    <property type="protein sequence ID" value="KZV87795.1"/>
    <property type="molecule type" value="Genomic_DNA"/>
</dbReference>